<evidence type="ECO:0000313" key="2">
    <source>
        <dbReference type="Proteomes" id="UP000014500"/>
    </source>
</evidence>
<dbReference type="HOGENOM" id="CLU_2174110_0_0_1"/>
<keyword evidence="2" id="KW-1185">Reference proteome</keyword>
<dbReference type="EMBL" id="JH431869">
    <property type="status" value="NOT_ANNOTATED_CDS"/>
    <property type="molecule type" value="Genomic_DNA"/>
</dbReference>
<sequence length="110" mass="12813">MATVVLTVIHQGNLNHVDHLGVDRMRAMTCRPNSKYKAKNKRNKYRTNFVIKEFCHSFDATMKGLISTSYVKFTTVFHDNNFLFLIQTLPLRMTAFFLLPTCQSMVVYMN</sequence>
<reference evidence="1" key="2">
    <citation type="submission" date="2015-02" db="UniProtKB">
        <authorList>
            <consortium name="EnsemblMetazoa"/>
        </authorList>
    </citation>
    <scope>IDENTIFICATION</scope>
</reference>
<evidence type="ECO:0000313" key="1">
    <source>
        <dbReference type="EnsemblMetazoa" id="SMAR009038-PA"/>
    </source>
</evidence>
<organism evidence="1 2">
    <name type="scientific">Strigamia maritima</name>
    <name type="common">European centipede</name>
    <name type="synonym">Geophilus maritimus</name>
    <dbReference type="NCBI Taxonomy" id="126957"/>
    <lineage>
        <taxon>Eukaryota</taxon>
        <taxon>Metazoa</taxon>
        <taxon>Ecdysozoa</taxon>
        <taxon>Arthropoda</taxon>
        <taxon>Myriapoda</taxon>
        <taxon>Chilopoda</taxon>
        <taxon>Pleurostigmophora</taxon>
        <taxon>Geophilomorpha</taxon>
        <taxon>Linotaeniidae</taxon>
        <taxon>Strigamia</taxon>
    </lineage>
</organism>
<name>T1J5X8_STRMM</name>
<dbReference type="AlphaFoldDB" id="T1J5X8"/>
<dbReference type="Proteomes" id="UP000014500">
    <property type="component" value="Unassembled WGS sequence"/>
</dbReference>
<accession>T1J5X8</accession>
<dbReference type="EnsemblMetazoa" id="SMAR009038-RA">
    <property type="protein sequence ID" value="SMAR009038-PA"/>
    <property type="gene ID" value="SMAR009038"/>
</dbReference>
<protein>
    <submittedName>
        <fullName evidence="1">Uncharacterized protein</fullName>
    </submittedName>
</protein>
<proteinExistence type="predicted"/>
<reference evidence="2" key="1">
    <citation type="submission" date="2011-05" db="EMBL/GenBank/DDBJ databases">
        <authorList>
            <person name="Richards S.R."/>
            <person name="Qu J."/>
            <person name="Jiang H."/>
            <person name="Jhangiani S.N."/>
            <person name="Agravi P."/>
            <person name="Goodspeed R."/>
            <person name="Gross S."/>
            <person name="Mandapat C."/>
            <person name="Jackson L."/>
            <person name="Mathew T."/>
            <person name="Pu L."/>
            <person name="Thornton R."/>
            <person name="Saada N."/>
            <person name="Wilczek-Boney K.B."/>
            <person name="Lee S."/>
            <person name="Kovar C."/>
            <person name="Wu Y."/>
            <person name="Scherer S.E."/>
            <person name="Worley K.C."/>
            <person name="Muzny D.M."/>
            <person name="Gibbs R."/>
        </authorList>
    </citation>
    <scope>NUCLEOTIDE SEQUENCE</scope>
    <source>
        <strain evidence="2">Brora</strain>
    </source>
</reference>